<gene>
    <name evidence="2" type="ORF">ACFQV2_21155</name>
</gene>
<organism evidence="2 3">
    <name type="scientific">Actinokineospora soli</name>
    <dbReference type="NCBI Taxonomy" id="1048753"/>
    <lineage>
        <taxon>Bacteria</taxon>
        <taxon>Bacillati</taxon>
        <taxon>Actinomycetota</taxon>
        <taxon>Actinomycetes</taxon>
        <taxon>Pseudonocardiales</taxon>
        <taxon>Pseudonocardiaceae</taxon>
        <taxon>Actinokineospora</taxon>
    </lineage>
</organism>
<dbReference type="Pfam" id="PF09995">
    <property type="entry name" value="MPAB_Lcp_cat"/>
    <property type="match status" value="1"/>
</dbReference>
<keyword evidence="3" id="KW-1185">Reference proteome</keyword>
<keyword evidence="2" id="KW-0560">Oxidoreductase</keyword>
<dbReference type="PANTHER" id="PTHR36124:SF1">
    <property type="entry name" value="ER-BOUND OXYGENASE MPAB_MPAB'_RUBBER OXYGENASE CATALYTIC DOMAIN-CONTAINING PROTEIN"/>
    <property type="match status" value="1"/>
</dbReference>
<dbReference type="InterPro" id="IPR046366">
    <property type="entry name" value="MPAB"/>
</dbReference>
<evidence type="ECO:0000313" key="2">
    <source>
        <dbReference type="EMBL" id="MFC7615636.1"/>
    </source>
</evidence>
<accession>A0ABW2TS50</accession>
<dbReference type="GO" id="GO:0016491">
    <property type="term" value="F:oxidoreductase activity"/>
    <property type="evidence" value="ECO:0007669"/>
    <property type="project" value="UniProtKB-KW"/>
</dbReference>
<reference evidence="3" key="1">
    <citation type="journal article" date="2019" name="Int. J. Syst. Evol. Microbiol.">
        <title>The Global Catalogue of Microorganisms (GCM) 10K type strain sequencing project: providing services to taxonomists for standard genome sequencing and annotation.</title>
        <authorList>
            <consortium name="The Broad Institute Genomics Platform"/>
            <consortium name="The Broad Institute Genome Sequencing Center for Infectious Disease"/>
            <person name="Wu L."/>
            <person name="Ma J."/>
        </authorList>
    </citation>
    <scope>NUCLEOTIDE SEQUENCE [LARGE SCALE GENOMIC DNA]</scope>
    <source>
        <strain evidence="3">JCM 17695</strain>
    </source>
</reference>
<proteinExistence type="predicted"/>
<evidence type="ECO:0000259" key="1">
    <source>
        <dbReference type="Pfam" id="PF09995"/>
    </source>
</evidence>
<dbReference type="EMBL" id="JBHTEY010000004">
    <property type="protein sequence ID" value="MFC7615636.1"/>
    <property type="molecule type" value="Genomic_DNA"/>
</dbReference>
<evidence type="ECO:0000313" key="3">
    <source>
        <dbReference type="Proteomes" id="UP001596512"/>
    </source>
</evidence>
<comment type="caution">
    <text evidence="2">The sequence shown here is derived from an EMBL/GenBank/DDBJ whole genome shotgun (WGS) entry which is preliminary data.</text>
</comment>
<dbReference type="InterPro" id="IPR018713">
    <property type="entry name" value="MPAB/Lcp_cat_dom"/>
</dbReference>
<dbReference type="Proteomes" id="UP001596512">
    <property type="component" value="Unassembled WGS sequence"/>
</dbReference>
<dbReference type="EC" id="1.-.-.-" evidence="2"/>
<protein>
    <submittedName>
        <fullName evidence="2">Oxygenase MpaB family protein</fullName>
        <ecNumber evidence="2">1.-.-.-</ecNumber>
    </submittedName>
</protein>
<feature type="domain" description="ER-bound oxygenase mpaB/mpaB'/Rubber oxygenase catalytic" evidence="1">
    <location>
        <begin position="35"/>
        <end position="240"/>
    </location>
</feature>
<name>A0ABW2TS50_9PSEU</name>
<dbReference type="PANTHER" id="PTHR36124">
    <property type="match status" value="1"/>
</dbReference>
<sequence>MRDRHVAEIRALDPEVDYLRIYQLTTLYEFPFDVFLALQMSFYRTYAIPSISATLAKSGEIAARPIKRGEDTGLMVFEIVAHGFEHERSQKVLRAMNAMHKKWDISQDEFRYVLGVFLVPPMRWLETYGYRKPLPQEYAAAHRFYRELGERMGITGIPGSYAEFVDWFDAYERENLKPTVDGHTLLGASHRLFVNRFPAWLGFLGITLGNALLDDVVRDALGVTGPPAPVRWAIRGAFRLRGRVLRFFDARPESAFTPGGVTPGYPEGYTLDRLGPPGPGVR</sequence>